<organism evidence="3 4">
    <name type="scientific">Plasmodium knowlesi (strain H)</name>
    <dbReference type="NCBI Taxonomy" id="5851"/>
    <lineage>
        <taxon>Eukaryota</taxon>
        <taxon>Sar</taxon>
        <taxon>Alveolata</taxon>
        <taxon>Apicomplexa</taxon>
        <taxon>Aconoidasida</taxon>
        <taxon>Haemosporida</taxon>
        <taxon>Plasmodiidae</taxon>
        <taxon>Plasmodium</taxon>
        <taxon>Plasmodium (Plasmodium)</taxon>
    </lineage>
</organism>
<sequence length="838" mass="97527">MPKLSYLIRKCKGKDGEKISEQEEVDAFSILNEDSCYSSDHVDMDSHVEEGWADAILADNKKNKHRQGSKSSGTNGSSAHQLSRDPDGSSKEGCKSGKEETYNEKVTSSSGEEILDNIVLSKRAHIFHSLKILYPKGEEKGETEGGETGTKGKDDEMIQLNEGLQNTDGNLPPGEGCQKQSSKLRNPLKNTYKNFTVYENKVKQMEKKKKKKNEKYDILYAKCRLSSYIDTLQKHQHVSELYNDILESINHLNKLNVREAYHHLRDVYVKKYSTQKEIQKKKFFENQFVSEILYRYKIMNKIELIFNMYVKDTWNDFFNYSVISKKVYKNFIFDYLIDLVDVNGMLCFSRYTNWTSGSSDDISASLTVQSSEEFVSEAEGEEDLKDAKDVARGGKPLERCPEKSLSEGSDGEEEYKRCEKRFSNTRDNRRGRRARKRESKRKNSASRYIDNKYIDYGHFHLAYDDEEDNEVFYFVTKKEFNSFKRIYSRKLGEGLLRAEGQEEEDDEEDTPSAEEASSDQFQTAEESEEDIGKTSDSKSEPKGGSRRRTNRQSTHKEKVKKFANESMTKREDVNMESTNSRIEERERSDLNTFIYFYVNLLIPSNFVYVIAAMIESNLFKSWIPFYSFPFKFGISECKTLKQRGMLDKIVYTKIAMPWLIKDRCLLMDVWICEDLKFSKGIFLYASNIPKNSENMVFRNVCKVSWQKKKKKKKKKKKNYVRVCTPSSPLLTLPLFQTNLDLDTDSCMEIDMAIHAFIAPRTFDETVVKCYVEISPNINVNEFFISFLTKVFIKSCISHFVNACRNFQFNEVYKSELRKSNLFYDRLRKAAEECNIYET</sequence>
<feature type="compositionally biased region" description="Basic and acidic residues" evidence="2">
    <location>
        <begin position="82"/>
        <end position="103"/>
    </location>
</feature>
<dbReference type="Proteomes" id="UP000182128">
    <property type="component" value="Unassembled WGS sequence"/>
</dbReference>
<evidence type="ECO:0000256" key="1">
    <source>
        <dbReference type="SAM" id="Coils"/>
    </source>
</evidence>
<feature type="compositionally biased region" description="Basic and acidic residues" evidence="2">
    <location>
        <begin position="392"/>
        <end position="405"/>
    </location>
</feature>
<protein>
    <submittedName>
        <fullName evidence="3">Uncharacterized protein</fullName>
    </submittedName>
</protein>
<reference evidence="4" key="1">
    <citation type="submission" date="2016-05" db="EMBL/GenBank/DDBJ databases">
        <authorList>
            <person name="Sharaf H."/>
        </authorList>
    </citation>
    <scope>NUCLEOTIDE SEQUENCE [LARGE SCALE GENOMIC DNA]</scope>
    <source>
        <strain evidence="4">H</strain>
    </source>
</reference>
<feature type="region of interest" description="Disordered" evidence="2">
    <location>
        <begin position="392"/>
        <end position="411"/>
    </location>
</feature>
<feature type="compositionally biased region" description="Basic residues" evidence="2">
    <location>
        <begin position="429"/>
        <end position="444"/>
    </location>
</feature>
<evidence type="ECO:0000313" key="3">
    <source>
        <dbReference type="EMBL" id="SBO23352.1"/>
    </source>
</evidence>
<feature type="compositionally biased region" description="Acidic residues" evidence="2">
    <location>
        <begin position="501"/>
        <end position="512"/>
    </location>
</feature>
<dbReference type="InterPro" id="IPR023393">
    <property type="entry name" value="START-like_dom_sf"/>
</dbReference>
<feature type="coiled-coil region" evidence="1">
    <location>
        <begin position="188"/>
        <end position="222"/>
    </location>
</feature>
<dbReference type="EMBL" id="CWHQ02000007">
    <property type="protein sequence ID" value="SBO23352.1"/>
    <property type="molecule type" value="Genomic_DNA"/>
</dbReference>
<feature type="compositionally biased region" description="Basic and acidic residues" evidence="2">
    <location>
        <begin position="530"/>
        <end position="543"/>
    </location>
</feature>
<dbReference type="AlphaFoldDB" id="A0A1A7VNS4"/>
<evidence type="ECO:0000313" key="4">
    <source>
        <dbReference type="Proteomes" id="UP000182128"/>
    </source>
</evidence>
<accession>A0A1A7VNS4</accession>
<feature type="compositionally biased region" description="Polar residues" evidence="2">
    <location>
        <begin position="69"/>
        <end position="81"/>
    </location>
</feature>
<name>A0A1A7VNS4_PLAKH</name>
<feature type="region of interest" description="Disordered" evidence="2">
    <location>
        <begin position="425"/>
        <end position="444"/>
    </location>
</feature>
<keyword evidence="1" id="KW-0175">Coiled coil</keyword>
<gene>
    <name evidence="3" type="ORF">PKNA1_C2_0707000</name>
</gene>
<feature type="region of interest" description="Disordered" evidence="2">
    <location>
        <begin position="497"/>
        <end position="580"/>
    </location>
</feature>
<dbReference type="Gene3D" id="3.30.530.20">
    <property type="match status" value="1"/>
</dbReference>
<proteinExistence type="predicted"/>
<feature type="region of interest" description="Disordered" evidence="2">
    <location>
        <begin position="61"/>
        <end position="110"/>
    </location>
</feature>
<feature type="compositionally biased region" description="Basic and acidic residues" evidence="2">
    <location>
        <begin position="554"/>
        <end position="573"/>
    </location>
</feature>
<evidence type="ECO:0000256" key="2">
    <source>
        <dbReference type="SAM" id="MobiDB-lite"/>
    </source>
</evidence>